<dbReference type="CDD" id="cd01745">
    <property type="entry name" value="GATase1_2"/>
    <property type="match status" value="1"/>
</dbReference>
<gene>
    <name evidence="1" type="ORF">SBX64_19980</name>
</gene>
<dbReference type="SUPFAM" id="SSF52317">
    <property type="entry name" value="Class I glutamine amidotransferase-like"/>
    <property type="match status" value="1"/>
</dbReference>
<evidence type="ECO:0000313" key="2">
    <source>
        <dbReference type="Proteomes" id="UP001279860"/>
    </source>
</evidence>
<dbReference type="GO" id="GO:0016787">
    <property type="term" value="F:hydrolase activity"/>
    <property type="evidence" value="ECO:0007669"/>
    <property type="project" value="UniProtKB-KW"/>
</dbReference>
<organism evidence="1 2">
    <name type="scientific">Vibrio rhizosphaerae</name>
    <dbReference type="NCBI Taxonomy" id="398736"/>
    <lineage>
        <taxon>Bacteria</taxon>
        <taxon>Pseudomonadati</taxon>
        <taxon>Pseudomonadota</taxon>
        <taxon>Gammaproteobacteria</taxon>
        <taxon>Vibrionales</taxon>
        <taxon>Vibrionaceae</taxon>
        <taxon>Vibrio</taxon>
    </lineage>
</organism>
<dbReference type="RefSeq" id="WP_038177934.1">
    <property type="nucleotide sequence ID" value="NZ_AP024904.1"/>
</dbReference>
<dbReference type="Proteomes" id="UP001279860">
    <property type="component" value="Unassembled WGS sequence"/>
</dbReference>
<dbReference type="InterPro" id="IPR011697">
    <property type="entry name" value="Peptidase_C26"/>
</dbReference>
<dbReference type="InterPro" id="IPR044668">
    <property type="entry name" value="PuuD-like"/>
</dbReference>
<dbReference type="EMBL" id="JAWRCP010000002">
    <property type="protein sequence ID" value="MDW6094827.1"/>
    <property type="molecule type" value="Genomic_DNA"/>
</dbReference>
<dbReference type="PANTHER" id="PTHR43235">
    <property type="entry name" value="GLUTAMINE AMIDOTRANSFERASE PB2B2.05-RELATED"/>
    <property type="match status" value="1"/>
</dbReference>
<dbReference type="Gene3D" id="3.40.50.880">
    <property type="match status" value="1"/>
</dbReference>
<keyword evidence="2" id="KW-1185">Reference proteome</keyword>
<dbReference type="InterPro" id="IPR029062">
    <property type="entry name" value="Class_I_gatase-like"/>
</dbReference>
<name>A0ABU4J0D5_9VIBR</name>
<dbReference type="PANTHER" id="PTHR43235:SF1">
    <property type="entry name" value="GLUTAMINE AMIDOTRANSFERASE PB2B2.05-RELATED"/>
    <property type="match status" value="1"/>
</dbReference>
<reference evidence="1 2" key="1">
    <citation type="submission" date="2023-11" db="EMBL/GenBank/DDBJ databases">
        <title>Plant-associative lifestyle of Vibrio porteresiae and its evolutionary dynamics.</title>
        <authorList>
            <person name="Rameshkumar N."/>
            <person name="Kirti K."/>
        </authorList>
    </citation>
    <scope>NUCLEOTIDE SEQUENCE [LARGE SCALE GENOMIC DNA]</scope>
    <source>
        <strain evidence="1 2">MSSRF7</strain>
    </source>
</reference>
<sequence>MAQRPRVGVTGNGKRWSPSWWCTRIALWLAGARAIRLSVRHSWSGEPLDALIIGGGDDISPEHYGGDVNQQVRIDPDRDQLEIDWIEWALEHRKPLLGICRGLQLINVVKGGSLYADISELRRQTYNRSGLLPTKQVQLSPKSQLARVCQKTHLRVNSLHHQAVQDVGQDLQVVGTDLDQFTQAVESTNHMPILGVQWHPEYLFYLPAQLAIFRWLCVQGASHQTDKANSRI</sequence>
<keyword evidence="1" id="KW-0378">Hydrolase</keyword>
<dbReference type="PROSITE" id="PS51273">
    <property type="entry name" value="GATASE_TYPE_1"/>
    <property type="match status" value="1"/>
</dbReference>
<proteinExistence type="predicted"/>
<accession>A0ABU4J0D5</accession>
<comment type="caution">
    <text evidence="1">The sequence shown here is derived from an EMBL/GenBank/DDBJ whole genome shotgun (WGS) entry which is preliminary data.</text>
</comment>
<protein>
    <submittedName>
        <fullName evidence="1">Gamma-glutamyl-gamma-aminobutyrate hydrolase family protein</fullName>
    </submittedName>
</protein>
<evidence type="ECO:0000313" key="1">
    <source>
        <dbReference type="EMBL" id="MDW6094827.1"/>
    </source>
</evidence>
<dbReference type="Pfam" id="PF07722">
    <property type="entry name" value="Peptidase_C26"/>
    <property type="match status" value="1"/>
</dbReference>